<name>A0A6J4TG00_9SPHN</name>
<evidence type="ECO:0000256" key="1">
    <source>
        <dbReference type="SAM" id="MobiDB-lite"/>
    </source>
</evidence>
<keyword evidence="2" id="KW-0808">Transferase</keyword>
<feature type="non-terminal residue" evidence="2">
    <location>
        <position position="254"/>
    </location>
</feature>
<dbReference type="EMBL" id="CADCVX010000415">
    <property type="protein sequence ID" value="CAA9522308.1"/>
    <property type="molecule type" value="Genomic_DNA"/>
</dbReference>
<dbReference type="GO" id="GO:0003951">
    <property type="term" value="F:NAD+ kinase activity"/>
    <property type="evidence" value="ECO:0007669"/>
    <property type="project" value="UniProtKB-EC"/>
</dbReference>
<feature type="compositionally biased region" description="Low complexity" evidence="1">
    <location>
        <begin position="44"/>
        <end position="57"/>
    </location>
</feature>
<protein>
    <submittedName>
        <fullName evidence="2">NAD kinase</fullName>
        <ecNumber evidence="2">2.7.1.23</ecNumber>
    </submittedName>
</protein>
<dbReference type="EC" id="2.7.1.23" evidence="2"/>
<feature type="compositionally biased region" description="Basic and acidic residues" evidence="1">
    <location>
        <begin position="234"/>
        <end position="254"/>
    </location>
</feature>
<keyword evidence="2" id="KW-0418">Kinase</keyword>
<reference evidence="2" key="1">
    <citation type="submission" date="2020-02" db="EMBL/GenBank/DDBJ databases">
        <authorList>
            <person name="Meier V. D."/>
        </authorList>
    </citation>
    <scope>NUCLEOTIDE SEQUENCE</scope>
    <source>
        <strain evidence="2">AVDCRST_MAG91</strain>
    </source>
</reference>
<feature type="compositionally biased region" description="Basic and acidic residues" evidence="1">
    <location>
        <begin position="83"/>
        <end position="113"/>
    </location>
</feature>
<feature type="compositionally biased region" description="Basic residues" evidence="1">
    <location>
        <begin position="133"/>
        <end position="143"/>
    </location>
</feature>
<gene>
    <name evidence="2" type="ORF">AVDCRST_MAG91-2275</name>
</gene>
<accession>A0A6J4TG00</accession>
<feature type="compositionally biased region" description="Basic and acidic residues" evidence="1">
    <location>
        <begin position="59"/>
        <end position="74"/>
    </location>
</feature>
<proteinExistence type="predicted"/>
<feature type="region of interest" description="Disordered" evidence="1">
    <location>
        <begin position="1"/>
        <end position="254"/>
    </location>
</feature>
<feature type="compositionally biased region" description="Basic residues" evidence="1">
    <location>
        <begin position="220"/>
        <end position="229"/>
    </location>
</feature>
<sequence>EASIAGVADGGEPERRAAAPQALRLGRSGRGRHCGGAGRRRVHAAGAARHAGAPAHASRVRDEPRHRRVPDERLARRRAGRPHRGDEGVRRHAAGDDGDDHGGRDRVASRDQRSVAASRNSANGEDRGVGGRQGRHSRARLRRGAGGDARRIDRLQSFGQGPDPPARLVLGRADADQPVPPPAMGRRDPPGHDGDRLPDPDAGTSAGVGGRGPDRDPQRRARQRVHRPQPRADPVVRPEPRARRADRDGAILIL</sequence>
<feature type="compositionally biased region" description="Basic residues" evidence="1">
    <location>
        <begin position="27"/>
        <end position="43"/>
    </location>
</feature>
<feature type="compositionally biased region" description="Basic and acidic residues" evidence="1">
    <location>
        <begin position="185"/>
        <end position="199"/>
    </location>
</feature>
<organism evidence="2">
    <name type="scientific">uncultured Sphingomonadaceae bacterium</name>
    <dbReference type="NCBI Taxonomy" id="169976"/>
    <lineage>
        <taxon>Bacteria</taxon>
        <taxon>Pseudomonadati</taxon>
        <taxon>Pseudomonadota</taxon>
        <taxon>Alphaproteobacteria</taxon>
        <taxon>Sphingomonadales</taxon>
        <taxon>Sphingomonadaceae</taxon>
        <taxon>environmental samples</taxon>
    </lineage>
</organism>
<evidence type="ECO:0000313" key="2">
    <source>
        <dbReference type="EMBL" id="CAA9522308.1"/>
    </source>
</evidence>
<dbReference type="AlphaFoldDB" id="A0A6J4TG00"/>
<feature type="non-terminal residue" evidence="2">
    <location>
        <position position="1"/>
    </location>
</feature>